<evidence type="ECO:0000313" key="2">
    <source>
        <dbReference type="EMBL" id="KAL1375911.1"/>
    </source>
</evidence>
<proteinExistence type="predicted"/>
<protein>
    <submittedName>
        <fullName evidence="2">Uncharacterized protein</fullName>
    </submittedName>
</protein>
<feature type="non-terminal residue" evidence="2">
    <location>
        <position position="104"/>
    </location>
</feature>
<comment type="caution">
    <text evidence="2">The sequence shown here is derived from an EMBL/GenBank/DDBJ whole genome shotgun (WGS) entry which is preliminary data.</text>
</comment>
<keyword evidence="3" id="KW-1185">Reference proteome</keyword>
<reference evidence="2 3" key="1">
    <citation type="submission" date="2024-05" db="EMBL/GenBank/DDBJ databases">
        <title>Culex pipiens pipiens assembly and annotation.</title>
        <authorList>
            <person name="Alout H."/>
            <person name="Durand T."/>
        </authorList>
    </citation>
    <scope>NUCLEOTIDE SEQUENCE [LARGE SCALE GENOMIC DNA]</scope>
    <source>
        <strain evidence="2">HA-2024</strain>
        <tissue evidence="2">Whole body</tissue>
    </source>
</reference>
<feature type="compositionally biased region" description="Acidic residues" evidence="1">
    <location>
        <begin position="12"/>
        <end position="24"/>
    </location>
</feature>
<name>A0ABD1CHP7_CULPP</name>
<dbReference type="AlphaFoldDB" id="A0ABD1CHP7"/>
<evidence type="ECO:0000256" key="1">
    <source>
        <dbReference type="SAM" id="MobiDB-lite"/>
    </source>
</evidence>
<dbReference type="Proteomes" id="UP001562425">
    <property type="component" value="Unassembled WGS sequence"/>
</dbReference>
<gene>
    <name evidence="2" type="ORF">pipiens_017202</name>
</gene>
<accession>A0ABD1CHP7</accession>
<feature type="region of interest" description="Disordered" evidence="1">
    <location>
        <begin position="1"/>
        <end position="40"/>
    </location>
</feature>
<sequence length="104" mass="11587">MSKIIKRLSASLEDDDPPYEELDDGSPRTTSSPRRAPIVRLSFAPSSGSSSLAERLEELCDRGGDYHLSSDCDTSFSLSYYANLRGANVREGDELEREDAIWVR</sequence>
<organism evidence="2 3">
    <name type="scientific">Culex pipiens pipiens</name>
    <name type="common">Northern house mosquito</name>
    <dbReference type="NCBI Taxonomy" id="38569"/>
    <lineage>
        <taxon>Eukaryota</taxon>
        <taxon>Metazoa</taxon>
        <taxon>Ecdysozoa</taxon>
        <taxon>Arthropoda</taxon>
        <taxon>Hexapoda</taxon>
        <taxon>Insecta</taxon>
        <taxon>Pterygota</taxon>
        <taxon>Neoptera</taxon>
        <taxon>Endopterygota</taxon>
        <taxon>Diptera</taxon>
        <taxon>Nematocera</taxon>
        <taxon>Culicoidea</taxon>
        <taxon>Culicidae</taxon>
        <taxon>Culicinae</taxon>
        <taxon>Culicini</taxon>
        <taxon>Culex</taxon>
        <taxon>Culex</taxon>
    </lineage>
</organism>
<evidence type="ECO:0000313" key="3">
    <source>
        <dbReference type="Proteomes" id="UP001562425"/>
    </source>
</evidence>
<dbReference type="EMBL" id="JBEHCU010012090">
    <property type="protein sequence ID" value="KAL1375911.1"/>
    <property type="molecule type" value="Genomic_DNA"/>
</dbReference>